<accession>A0A3L8A766</accession>
<evidence type="ECO:0000259" key="1">
    <source>
        <dbReference type="Pfam" id="PF20442"/>
    </source>
</evidence>
<dbReference type="RefSeq" id="WP_121766193.1">
    <property type="nucleotide sequence ID" value="NZ_RAZM01000029.1"/>
</dbReference>
<organism evidence="2 3">
    <name type="scientific">Bacteroides acidifaciens</name>
    <dbReference type="NCBI Taxonomy" id="85831"/>
    <lineage>
        <taxon>Bacteria</taxon>
        <taxon>Pseudomonadati</taxon>
        <taxon>Bacteroidota</taxon>
        <taxon>Bacteroidia</taxon>
        <taxon>Bacteroidales</taxon>
        <taxon>Bacteroidaceae</taxon>
        <taxon>Bacteroides</taxon>
    </lineage>
</organism>
<dbReference type="Proteomes" id="UP000267159">
    <property type="component" value="Unassembled WGS sequence"/>
</dbReference>
<evidence type="ECO:0000313" key="3">
    <source>
        <dbReference type="Proteomes" id="UP000267159"/>
    </source>
</evidence>
<gene>
    <name evidence="2" type="primary">brxL</name>
    <name evidence="2" type="ORF">D7Y07_10595</name>
</gene>
<name>A0A3L8A766_9BACE</name>
<keyword evidence="2" id="KW-0645">Protease</keyword>
<proteinExistence type="predicted"/>
<dbReference type="Pfam" id="PF13337">
    <property type="entry name" value="BrxL_ATPase"/>
    <property type="match status" value="1"/>
</dbReference>
<dbReference type="EMBL" id="RAZM01000029">
    <property type="protein sequence ID" value="RLT80015.1"/>
    <property type="molecule type" value="Genomic_DNA"/>
</dbReference>
<dbReference type="GO" id="GO:0008233">
    <property type="term" value="F:peptidase activity"/>
    <property type="evidence" value="ECO:0007669"/>
    <property type="project" value="UniProtKB-KW"/>
</dbReference>
<comment type="caution">
    <text evidence="2">The sequence shown here is derived from an EMBL/GenBank/DDBJ whole genome shotgun (WGS) entry which is preliminary data.</text>
</comment>
<dbReference type="Pfam" id="PF20442">
    <property type="entry name" value="BrxL_N"/>
    <property type="match status" value="1"/>
</dbReference>
<protein>
    <submittedName>
        <fullName evidence="2">BREX system Lon protease-like protein BrxL</fullName>
    </submittedName>
</protein>
<dbReference type="InterPro" id="IPR046838">
    <property type="entry name" value="BrxL_N"/>
</dbReference>
<keyword evidence="2" id="KW-0378">Hydrolase</keyword>
<dbReference type="NCBIfam" id="TIGR02688">
    <property type="entry name" value="BREX system Lon protease-like protein BrxL"/>
    <property type="match status" value="1"/>
</dbReference>
<reference evidence="2 3" key="1">
    <citation type="submission" date="2018-09" db="EMBL/GenBank/DDBJ databases">
        <title>Murine metabolic-syndrome-specific gut microbial biobank.</title>
        <authorList>
            <person name="Liu C."/>
        </authorList>
    </citation>
    <scope>NUCLEOTIDE SEQUENCE [LARGE SCALE GENOMIC DNA]</scope>
    <source>
        <strain evidence="2 3">0.1X-D8-26</strain>
    </source>
</reference>
<feature type="domain" description="BREX system Lon protease-like BrxL N-terminal" evidence="1">
    <location>
        <begin position="7"/>
        <end position="140"/>
    </location>
</feature>
<dbReference type="InterPro" id="IPR014061">
    <property type="entry name" value="BrxL-like"/>
</dbReference>
<dbReference type="AlphaFoldDB" id="A0A3L8A766"/>
<dbReference type="GO" id="GO:0006508">
    <property type="term" value="P:proteolysis"/>
    <property type="evidence" value="ECO:0007669"/>
    <property type="project" value="UniProtKB-KW"/>
</dbReference>
<evidence type="ECO:0000313" key="2">
    <source>
        <dbReference type="EMBL" id="RLT80015.1"/>
    </source>
</evidence>
<sequence>MQDKLREYFEDMVVYKDLKESNFFKSLSLPAFLRDWLLKMFEDEDGHFDVTEMTDFIHQYIPSKVQWTGIKNRIVKEGETVKLLTRISIDIDIKTQDVTFSLPDFGLNNKETLIEDRIWDECKDELVKAKENWGIIELGYRYPEGKTPGKIKLVSFANFCPYEIDLDFYKDVRRNFSVQEWIDVILGAIDYNADGYETEAQKLAMLTRLLPFVEKRVNLIELAPKGTGKSYVFGGISRYGYLCGGKMTRAKLFYDLARREEGLVFYHDFIAFDEISKVEFDNPNEMVQTLLGYMEQGTVKIGDKNDVAEAGVVMLGNIDQEDMDEWKNMFAGLPSFLKNNSALIDRIHGFVKGWDIPRMNEGLKICGWALNSEYFTSIMHMLRDDVSYRAIVDRLVDYPADSDTRNTEAVKRIATAYLKLLFPHVRTAEDVKPREFNQYCLRPAFRMREIVLRQMGMLDVEYKGKEMPKFSINPVGDEC</sequence>